<keyword evidence="4" id="KW-1185">Reference proteome</keyword>
<gene>
    <name evidence="3" type="ORF">WPS_10890</name>
</gene>
<dbReference type="Proteomes" id="UP001317532">
    <property type="component" value="Chromosome"/>
</dbReference>
<accession>A0AAN1XWV4</accession>
<evidence type="ECO:0000256" key="1">
    <source>
        <dbReference type="PROSITE-ProRule" id="PRU01251"/>
    </source>
</evidence>
<dbReference type="SUPFAM" id="SSF81923">
    <property type="entry name" value="Double Clp-N motif"/>
    <property type="match status" value="1"/>
</dbReference>
<reference evidence="3 4" key="1">
    <citation type="journal article" date="2022" name="ISME Commun">
        <title>Vulcanimicrobium alpinus gen. nov. sp. nov., the first cultivated representative of the candidate phylum 'Eremiobacterota', is a metabolically versatile aerobic anoxygenic phototroph.</title>
        <authorList>
            <person name="Yabe S."/>
            <person name="Muto K."/>
            <person name="Abe K."/>
            <person name="Yokota A."/>
            <person name="Staudigel H."/>
            <person name="Tebo B.M."/>
        </authorList>
    </citation>
    <scope>NUCLEOTIDE SEQUENCE [LARGE SCALE GENOMIC DNA]</scope>
    <source>
        <strain evidence="3 4">WC8-2</strain>
    </source>
</reference>
<keyword evidence="1" id="KW-0677">Repeat</keyword>
<protein>
    <recommendedName>
        <fullName evidence="2">Clp R domain-containing protein</fullName>
    </recommendedName>
</protein>
<evidence type="ECO:0000259" key="2">
    <source>
        <dbReference type="PROSITE" id="PS51903"/>
    </source>
</evidence>
<feature type="domain" description="Clp R" evidence="2">
    <location>
        <begin position="1"/>
        <end position="116"/>
    </location>
</feature>
<dbReference type="Pfam" id="PF02861">
    <property type="entry name" value="Clp_N"/>
    <property type="match status" value="1"/>
</dbReference>
<dbReference type="Gene3D" id="1.10.1780.10">
    <property type="entry name" value="Clp, N-terminal domain"/>
    <property type="match status" value="1"/>
</dbReference>
<dbReference type="RefSeq" id="WP_317996835.1">
    <property type="nucleotide sequence ID" value="NZ_AP025523.1"/>
</dbReference>
<evidence type="ECO:0000313" key="3">
    <source>
        <dbReference type="EMBL" id="BDE05813.1"/>
    </source>
</evidence>
<proteinExistence type="predicted"/>
<name>A0AAN1XWV4_UNVUL</name>
<sequence>MLRAAEQECRNHNHYYVGAEHMLYALLEEHDGSVDARLAAVGVEPSRIHAEIKRSLGTGDGRTWEGILVTPRVRKIVEIAERLAGDHEIEPLDLFEAIRTEGGGLAAEILRRAWNS</sequence>
<dbReference type="AlphaFoldDB" id="A0AAN1XWV4"/>
<evidence type="ECO:0000313" key="4">
    <source>
        <dbReference type="Proteomes" id="UP001317532"/>
    </source>
</evidence>
<dbReference type="InterPro" id="IPR004176">
    <property type="entry name" value="Clp_R_N"/>
</dbReference>
<dbReference type="EMBL" id="AP025523">
    <property type="protein sequence ID" value="BDE05813.1"/>
    <property type="molecule type" value="Genomic_DNA"/>
</dbReference>
<organism evidence="3 4">
    <name type="scientific">Vulcanimicrobium alpinum</name>
    <dbReference type="NCBI Taxonomy" id="3016050"/>
    <lineage>
        <taxon>Bacteria</taxon>
        <taxon>Bacillati</taxon>
        <taxon>Vulcanimicrobiota</taxon>
        <taxon>Vulcanimicrobiia</taxon>
        <taxon>Vulcanimicrobiales</taxon>
        <taxon>Vulcanimicrobiaceae</taxon>
        <taxon>Vulcanimicrobium</taxon>
    </lineage>
</organism>
<dbReference type="PROSITE" id="PS51903">
    <property type="entry name" value="CLP_R"/>
    <property type="match status" value="1"/>
</dbReference>
<dbReference type="InterPro" id="IPR036628">
    <property type="entry name" value="Clp_N_dom_sf"/>
</dbReference>
<dbReference type="KEGG" id="vab:WPS_10890"/>